<organism evidence="1">
    <name type="scientific">marine metagenome</name>
    <dbReference type="NCBI Taxonomy" id="408172"/>
    <lineage>
        <taxon>unclassified sequences</taxon>
        <taxon>metagenomes</taxon>
        <taxon>ecological metagenomes</taxon>
    </lineage>
</organism>
<name>A0A382XC69_9ZZZZ</name>
<reference evidence="1" key="1">
    <citation type="submission" date="2018-05" db="EMBL/GenBank/DDBJ databases">
        <authorList>
            <person name="Lanie J.A."/>
            <person name="Ng W.-L."/>
            <person name="Kazmierczak K.M."/>
            <person name="Andrzejewski T.M."/>
            <person name="Davidsen T.M."/>
            <person name="Wayne K.J."/>
            <person name="Tettelin H."/>
            <person name="Glass J.I."/>
            <person name="Rusch D."/>
            <person name="Podicherti R."/>
            <person name="Tsui H.-C.T."/>
            <person name="Winkler M.E."/>
        </authorList>
    </citation>
    <scope>NUCLEOTIDE SEQUENCE</scope>
</reference>
<evidence type="ECO:0000313" key="1">
    <source>
        <dbReference type="EMBL" id="SVD68583.1"/>
    </source>
</evidence>
<gene>
    <name evidence="1" type="ORF">METZ01_LOCUS421437</name>
</gene>
<sequence length="39" mass="4425">MIFENFFGKDPGLPLTGQLEVGYFKKACIIFPILEFAET</sequence>
<accession>A0A382XC69</accession>
<proteinExistence type="predicted"/>
<protein>
    <submittedName>
        <fullName evidence="1">Uncharacterized protein</fullName>
    </submittedName>
</protein>
<dbReference type="EMBL" id="UINC01166560">
    <property type="protein sequence ID" value="SVD68583.1"/>
    <property type="molecule type" value="Genomic_DNA"/>
</dbReference>
<dbReference type="AlphaFoldDB" id="A0A382XC69"/>